<evidence type="ECO:0000256" key="3">
    <source>
        <dbReference type="SAM" id="MobiDB-lite"/>
    </source>
</evidence>
<dbReference type="InterPro" id="IPR041664">
    <property type="entry name" value="AAA_16"/>
</dbReference>
<keyword evidence="6" id="KW-1185">Reference proteome</keyword>
<dbReference type="PRINTS" id="PR00038">
    <property type="entry name" value="HTHLUXR"/>
</dbReference>
<accession>A0A8J7KY16</accession>
<keyword evidence="1" id="KW-0547">Nucleotide-binding</keyword>
<organism evidence="5 6">
    <name type="scientific">Longispora fulva</name>
    <dbReference type="NCBI Taxonomy" id="619741"/>
    <lineage>
        <taxon>Bacteria</taxon>
        <taxon>Bacillati</taxon>
        <taxon>Actinomycetota</taxon>
        <taxon>Actinomycetes</taxon>
        <taxon>Micromonosporales</taxon>
        <taxon>Micromonosporaceae</taxon>
        <taxon>Longispora</taxon>
    </lineage>
</organism>
<dbReference type="PANTHER" id="PTHR16305">
    <property type="entry name" value="TESTICULAR SOLUBLE ADENYLYL CYCLASE"/>
    <property type="match status" value="1"/>
</dbReference>
<keyword evidence="2" id="KW-0067">ATP-binding</keyword>
<proteinExistence type="predicted"/>
<evidence type="ECO:0000313" key="6">
    <source>
        <dbReference type="Proteomes" id="UP000622552"/>
    </source>
</evidence>
<dbReference type="SUPFAM" id="SSF52540">
    <property type="entry name" value="P-loop containing nucleoside triphosphate hydrolases"/>
    <property type="match status" value="1"/>
</dbReference>
<dbReference type="InterPro" id="IPR000792">
    <property type="entry name" value="Tscrpt_reg_LuxR_C"/>
</dbReference>
<dbReference type="SMART" id="SM00421">
    <property type="entry name" value="HTH_LUXR"/>
    <property type="match status" value="1"/>
</dbReference>
<dbReference type="Pfam" id="PF00196">
    <property type="entry name" value="GerE"/>
    <property type="match status" value="1"/>
</dbReference>
<evidence type="ECO:0000256" key="2">
    <source>
        <dbReference type="ARBA" id="ARBA00022840"/>
    </source>
</evidence>
<dbReference type="SMART" id="SM00382">
    <property type="entry name" value="AAA"/>
    <property type="match status" value="1"/>
</dbReference>
<sequence>MTALPMAGRGEELAAILGAWKQVGDQSQIVVLTGEAGVGKSRLVAEALAALRPRPTRVLAGQARSHAPSPYDWTASALSGHPVEDLPGPADALAWLTQRPDARREFSPGMLLRVAVDVTRAVLGDGPGVLVVEDLHDLDPASLALVAELAATPLPALVIVTSRAPDALAGRVLARLGGTPRTVRRHLGPLSPDEVADVLESAFGTRAGAAAVHERTGGNAFWLTELVAAFRTAGPEALVDAPLPAHLASLVTDRLVGEAPETIRFAHAAALLGGAAALALAAGQTGQAAESAGSAALTPGSARTGDPATSADAPAGGTVDTDAAVHRLVSLGILVLGADGAPGFRYPLTREAIADSVLPAERAALLARAGGPEPHLTGREREVLSCVAAGMTNQQAATSLGISIRTVTVHVSNLLRKTGSASRTEAALWAVRNGYTE</sequence>
<feature type="region of interest" description="Disordered" evidence="3">
    <location>
        <begin position="292"/>
        <end position="317"/>
    </location>
</feature>
<dbReference type="RefSeq" id="WP_197005369.1">
    <property type="nucleotide sequence ID" value="NZ_BONS01000025.1"/>
</dbReference>
<keyword evidence="5" id="KW-0238">DNA-binding</keyword>
<dbReference type="GO" id="GO:0003677">
    <property type="term" value="F:DNA binding"/>
    <property type="evidence" value="ECO:0007669"/>
    <property type="project" value="UniProtKB-KW"/>
</dbReference>
<comment type="caution">
    <text evidence="5">The sequence shown here is derived from an EMBL/GenBank/DDBJ whole genome shotgun (WGS) entry which is preliminary data.</text>
</comment>
<dbReference type="EMBL" id="JADOUF010000001">
    <property type="protein sequence ID" value="MBG6138632.1"/>
    <property type="molecule type" value="Genomic_DNA"/>
</dbReference>
<dbReference type="GO" id="GO:0005524">
    <property type="term" value="F:ATP binding"/>
    <property type="evidence" value="ECO:0007669"/>
    <property type="project" value="UniProtKB-KW"/>
</dbReference>
<dbReference type="Gene3D" id="1.10.10.10">
    <property type="entry name" value="Winged helix-like DNA-binding domain superfamily/Winged helix DNA-binding domain"/>
    <property type="match status" value="1"/>
</dbReference>
<dbReference type="Proteomes" id="UP000622552">
    <property type="component" value="Unassembled WGS sequence"/>
</dbReference>
<dbReference type="Pfam" id="PF13191">
    <property type="entry name" value="AAA_16"/>
    <property type="match status" value="1"/>
</dbReference>
<evidence type="ECO:0000313" key="5">
    <source>
        <dbReference type="EMBL" id="MBG6138632.1"/>
    </source>
</evidence>
<evidence type="ECO:0000259" key="4">
    <source>
        <dbReference type="PROSITE" id="PS50043"/>
    </source>
</evidence>
<name>A0A8J7KY16_9ACTN</name>
<dbReference type="AlphaFoldDB" id="A0A8J7KY16"/>
<dbReference type="PROSITE" id="PS50043">
    <property type="entry name" value="HTH_LUXR_2"/>
    <property type="match status" value="1"/>
</dbReference>
<dbReference type="GO" id="GO:0004016">
    <property type="term" value="F:adenylate cyclase activity"/>
    <property type="evidence" value="ECO:0007669"/>
    <property type="project" value="TreeGrafter"/>
</dbReference>
<dbReference type="GO" id="GO:0006355">
    <property type="term" value="P:regulation of DNA-templated transcription"/>
    <property type="evidence" value="ECO:0007669"/>
    <property type="project" value="InterPro"/>
</dbReference>
<evidence type="ECO:0000256" key="1">
    <source>
        <dbReference type="ARBA" id="ARBA00022741"/>
    </source>
</evidence>
<gene>
    <name evidence="5" type="ORF">IW245_004826</name>
</gene>
<dbReference type="InterPro" id="IPR003593">
    <property type="entry name" value="AAA+_ATPase"/>
</dbReference>
<dbReference type="PANTHER" id="PTHR16305:SF28">
    <property type="entry name" value="GUANYLATE CYCLASE DOMAIN-CONTAINING PROTEIN"/>
    <property type="match status" value="1"/>
</dbReference>
<reference evidence="5" key="1">
    <citation type="submission" date="2020-11" db="EMBL/GenBank/DDBJ databases">
        <title>Sequencing the genomes of 1000 actinobacteria strains.</title>
        <authorList>
            <person name="Klenk H.-P."/>
        </authorList>
    </citation>
    <scope>NUCLEOTIDE SEQUENCE</scope>
    <source>
        <strain evidence="5">DSM 45356</strain>
    </source>
</reference>
<dbReference type="InterPro" id="IPR036388">
    <property type="entry name" value="WH-like_DNA-bd_sf"/>
</dbReference>
<protein>
    <submittedName>
        <fullName evidence="5">DNA-binding CsgD family transcriptional regulator/DNA-binding transcriptional ArsR family regulator</fullName>
    </submittedName>
</protein>
<dbReference type="InterPro" id="IPR027417">
    <property type="entry name" value="P-loop_NTPase"/>
</dbReference>
<feature type="domain" description="HTH luxR-type" evidence="4">
    <location>
        <begin position="369"/>
        <end position="434"/>
    </location>
</feature>
<dbReference type="CDD" id="cd06170">
    <property type="entry name" value="LuxR_C_like"/>
    <property type="match status" value="1"/>
</dbReference>
<dbReference type="InterPro" id="IPR016032">
    <property type="entry name" value="Sig_transdc_resp-reg_C-effctor"/>
</dbReference>
<dbReference type="GO" id="GO:0005737">
    <property type="term" value="C:cytoplasm"/>
    <property type="evidence" value="ECO:0007669"/>
    <property type="project" value="TreeGrafter"/>
</dbReference>
<dbReference type="SUPFAM" id="SSF46894">
    <property type="entry name" value="C-terminal effector domain of the bipartite response regulators"/>
    <property type="match status" value="1"/>
</dbReference>